<dbReference type="RefSeq" id="WP_377030360.1">
    <property type="nucleotide sequence ID" value="NZ_JBHOMY010000055.1"/>
</dbReference>
<dbReference type="CDD" id="cd11304">
    <property type="entry name" value="Cadherin_repeat"/>
    <property type="match status" value="1"/>
</dbReference>
<evidence type="ECO:0008006" key="6">
    <source>
        <dbReference type="Google" id="ProtNLM"/>
    </source>
</evidence>
<comment type="subcellular location">
    <subcellularLocation>
        <location evidence="1">Secreted</location>
    </subcellularLocation>
</comment>
<dbReference type="Proteomes" id="UP001593940">
    <property type="component" value="Unassembled WGS sequence"/>
</dbReference>
<proteinExistence type="predicted"/>
<dbReference type="InterPro" id="IPR015919">
    <property type="entry name" value="Cadherin-like_sf"/>
</dbReference>
<name>A0ABV6YB01_9HYPH</name>
<evidence type="ECO:0000313" key="4">
    <source>
        <dbReference type="EMBL" id="MFC1458434.1"/>
    </source>
</evidence>
<keyword evidence="5" id="KW-1185">Reference proteome</keyword>
<dbReference type="InterPro" id="IPR050557">
    <property type="entry name" value="RTX_toxin/Mannuronan_C5-epim"/>
</dbReference>
<organism evidence="4 5">
    <name type="scientific">Microvirga arabica</name>
    <dbReference type="NCBI Taxonomy" id="1128671"/>
    <lineage>
        <taxon>Bacteria</taxon>
        <taxon>Pseudomonadati</taxon>
        <taxon>Pseudomonadota</taxon>
        <taxon>Alphaproteobacteria</taxon>
        <taxon>Hyphomicrobiales</taxon>
        <taxon>Methylobacteriaceae</taxon>
        <taxon>Microvirga</taxon>
    </lineage>
</organism>
<comment type="caution">
    <text evidence="4">The sequence shown here is derived from an EMBL/GenBank/DDBJ whole genome shotgun (WGS) entry which is preliminary data.</text>
</comment>
<evidence type="ECO:0000256" key="3">
    <source>
        <dbReference type="SAM" id="MobiDB-lite"/>
    </source>
</evidence>
<reference evidence="4 5" key="1">
    <citation type="submission" date="2024-09" db="EMBL/GenBank/DDBJ databases">
        <title>Nodulacao em especies de Leguminosae Basais da Amazonia e Caracterizacao dos Rizobios e Bacterias Associadas aos Nodulos.</title>
        <authorList>
            <person name="Jambeiro I.C.A."/>
            <person name="Lopes I.S."/>
            <person name="Aguiar E.R.G.R."/>
            <person name="Santos A.F.J."/>
            <person name="Dos Santos J.M.F."/>
            <person name="Gross E."/>
        </authorList>
    </citation>
    <scope>NUCLEOTIDE SEQUENCE [LARGE SCALE GENOMIC DNA]</scope>
    <source>
        <strain evidence="4 5">BRUESC1165</strain>
    </source>
</reference>
<sequence>MSIVRARGETQITASGDYKQLSSSSAAVLPGGGWIVTWVDTTVGGDHQVFQQRFDAAGQAVTPDPIQVSTSGNFSRSTPKVAALSDGGWLVTWTSDLDPDVGGAVVYQQRYDRHGNAQFTKDGSAQERLVSAADGQNDNASVSALPDGGWIVTWQADTFDGNGADIYLQRYDSSGSPQFQREGEPPGMQVNPEGTTGESPAVTTLSNGGWVVTWRSYDSETDHNIFQRHFDKDGKASSSINTEVNASREGGQSVPKVVSLSGGGWLVTWQAQDLENSDIRYLYQQAYDAKGQPLFKSGGNPVDAKVDAPFISMDGYYSVAALNDGGWIFTWGADVSGAFEIYQQRYSASGAVVGSATLVNTTTLGDQGEPSVTALPDGGWLVTWTSFNQERSEAEIYQQRFTAAGEKIGPTTPTGLLFSAQQVEEGASSAAPAGTLNASALVASHNFTYTLLDDAGGRFFIDGNQIKVKDGIRLDYEQAVSHQVTVQVRDSAGEIFTTSVTIAVSDVASEKLTGSAGADVLKGGTGKDTFSGGAGNDTVWGGAGDDVLKGDGGRDVFVFATKANAKTNKDKILDFKVKDDSFWLDNAVFTKLGKKGTEATPAQLKKDFFTVGSKAKDKNDYIVYDKAKGVLFYDADGSGKGKQVEIATLSKKLAMTHKDFFVI</sequence>
<accession>A0ABV6YB01</accession>
<dbReference type="Gene3D" id="2.150.10.10">
    <property type="entry name" value="Serralysin-like metalloprotease, C-terminal"/>
    <property type="match status" value="1"/>
</dbReference>
<dbReference type="InterPro" id="IPR001343">
    <property type="entry name" value="Hemolysn_Ca-bd"/>
</dbReference>
<dbReference type="Pfam" id="PF00353">
    <property type="entry name" value="HemolysinCabind"/>
    <property type="match status" value="1"/>
</dbReference>
<evidence type="ECO:0000313" key="5">
    <source>
        <dbReference type="Proteomes" id="UP001593940"/>
    </source>
</evidence>
<dbReference type="PANTHER" id="PTHR38340">
    <property type="entry name" value="S-LAYER PROTEIN"/>
    <property type="match status" value="1"/>
</dbReference>
<dbReference type="PANTHER" id="PTHR38340:SF1">
    <property type="entry name" value="S-LAYER PROTEIN"/>
    <property type="match status" value="1"/>
</dbReference>
<dbReference type="SUPFAM" id="SSF49313">
    <property type="entry name" value="Cadherin-like"/>
    <property type="match status" value="1"/>
</dbReference>
<dbReference type="InterPro" id="IPR011049">
    <property type="entry name" value="Serralysin-like_metalloprot_C"/>
</dbReference>
<keyword evidence="2" id="KW-0964">Secreted</keyword>
<evidence type="ECO:0000256" key="2">
    <source>
        <dbReference type="ARBA" id="ARBA00022525"/>
    </source>
</evidence>
<gene>
    <name evidence="4" type="ORF">ACETIH_17360</name>
</gene>
<dbReference type="SUPFAM" id="SSF51120">
    <property type="entry name" value="beta-Roll"/>
    <property type="match status" value="1"/>
</dbReference>
<protein>
    <recommendedName>
        <fullName evidence="6">Cadherin domain-containing protein</fullName>
    </recommendedName>
</protein>
<evidence type="ECO:0000256" key="1">
    <source>
        <dbReference type="ARBA" id="ARBA00004613"/>
    </source>
</evidence>
<dbReference type="PRINTS" id="PR00313">
    <property type="entry name" value="CABNDNGRPT"/>
</dbReference>
<dbReference type="EMBL" id="JBHOMY010000055">
    <property type="protein sequence ID" value="MFC1458434.1"/>
    <property type="molecule type" value="Genomic_DNA"/>
</dbReference>
<feature type="region of interest" description="Disordered" evidence="3">
    <location>
        <begin position="174"/>
        <end position="197"/>
    </location>
</feature>